<dbReference type="PANTHER" id="PTHR35370:SF1">
    <property type="entry name" value="TYPE VI SECRETION SYSTEM COMPONENT TSSF1"/>
    <property type="match status" value="1"/>
</dbReference>
<proteinExistence type="predicted"/>
<evidence type="ECO:0000313" key="1">
    <source>
        <dbReference type="EMBL" id="GAA3713774.1"/>
    </source>
</evidence>
<keyword evidence="2" id="KW-1185">Reference proteome</keyword>
<dbReference type="PIRSF" id="PIRSF028304">
    <property type="entry name" value="UCP028304"/>
    <property type="match status" value="1"/>
</dbReference>
<gene>
    <name evidence="1" type="primary">tssF</name>
    <name evidence="1" type="ORF">GCM10022268_23190</name>
</gene>
<protein>
    <submittedName>
        <fullName evidence="1">Type VI secretion system baseplate subunit TssF</fullName>
    </submittedName>
</protein>
<evidence type="ECO:0000313" key="2">
    <source>
        <dbReference type="Proteomes" id="UP001500523"/>
    </source>
</evidence>
<accession>A0ABP7E3M2</accession>
<dbReference type="InterPro" id="IPR010272">
    <property type="entry name" value="T6SS_TssF"/>
</dbReference>
<name>A0ABP7E3M2_9SPHN</name>
<reference evidence="2" key="1">
    <citation type="journal article" date="2019" name="Int. J. Syst. Evol. Microbiol.">
        <title>The Global Catalogue of Microorganisms (GCM) 10K type strain sequencing project: providing services to taxonomists for standard genome sequencing and annotation.</title>
        <authorList>
            <consortium name="The Broad Institute Genomics Platform"/>
            <consortium name="The Broad Institute Genome Sequencing Center for Infectious Disease"/>
            <person name="Wu L."/>
            <person name="Ma J."/>
        </authorList>
    </citation>
    <scope>NUCLEOTIDE SEQUENCE [LARGE SCALE GENOMIC DNA]</scope>
    <source>
        <strain evidence="2">JCM 17498</strain>
    </source>
</reference>
<dbReference type="Pfam" id="PF05947">
    <property type="entry name" value="T6SS_TssF"/>
    <property type="match status" value="1"/>
</dbReference>
<sequence length="604" mass="65695">MFDDILPYYNSELRFMRAMAGEFAAANPKVASQLRISADTIDDPHVLRLLEGFAFLNARTRMKLDDDFPELTTALLDILYPHYLRPFPAMSIMQVTPRPGMRGSATLPARTEVLTEPVEGEPVRFRTGYPIELWPIELTAAAVGGLPLDAPLNRAAGHATGVLRLSLTCLGDADFGSLGIDRLRFHIHAEPRVSQMLYELVVGGTISVALADSAVDADPVILGRDAIRAVGFSADEVLLPLGAVSDPAHALLSEYHGFPDKFLFFDITGMAAKTLRDGKRTMEAFLYLDRFDPALERLVTAGDFRLFATPVVNLFEQAAEPIRLVPGRFEHRIIPDARREATTEVYSVDRLIVADRTGREQAYSPFFGTGEDRGSPGLRYWHLTRRTATAPTGGDDMFLTLTDTAGAVVADADHVASIDLTCTNRNLAAALPFGGGRPKLMLSTAASLVSGAELITAPSPTLRPQRGAGALWRLISHLSLGQISIAEPALALSLVKELLVLHEYQPSTASRILRERLKTLTTTVSSARAPAGGHIAFISGIDVIAEFEDRRLSGSGAFLLGTLLDRLFAAMAAINAFSRLRLTLAGDREVWQQWPARTGTRTLS</sequence>
<comment type="caution">
    <text evidence="1">The sequence shown here is derived from an EMBL/GenBank/DDBJ whole genome shotgun (WGS) entry which is preliminary data.</text>
</comment>
<dbReference type="Proteomes" id="UP001500523">
    <property type="component" value="Unassembled WGS sequence"/>
</dbReference>
<dbReference type="EMBL" id="BAABBF010000005">
    <property type="protein sequence ID" value="GAA3713774.1"/>
    <property type="molecule type" value="Genomic_DNA"/>
</dbReference>
<dbReference type="PANTHER" id="PTHR35370">
    <property type="entry name" value="CYTOPLASMIC PROTEIN-RELATED-RELATED"/>
    <property type="match status" value="1"/>
</dbReference>
<organism evidence="1 2">
    <name type="scientific">Sphingomonas cynarae</name>
    <dbReference type="NCBI Taxonomy" id="930197"/>
    <lineage>
        <taxon>Bacteria</taxon>
        <taxon>Pseudomonadati</taxon>
        <taxon>Pseudomonadota</taxon>
        <taxon>Alphaproteobacteria</taxon>
        <taxon>Sphingomonadales</taxon>
        <taxon>Sphingomonadaceae</taxon>
        <taxon>Sphingomonas</taxon>
    </lineage>
</organism>
<dbReference type="NCBIfam" id="TIGR03359">
    <property type="entry name" value="VI_chp_6"/>
    <property type="match status" value="1"/>
</dbReference>
<dbReference type="RefSeq" id="WP_344693556.1">
    <property type="nucleotide sequence ID" value="NZ_BAABBF010000005.1"/>
</dbReference>